<dbReference type="PANTHER" id="PTHR39420:SF1">
    <property type="entry name" value="HYDROLASE"/>
    <property type="match status" value="1"/>
</dbReference>
<dbReference type="GO" id="GO:0008237">
    <property type="term" value="F:metallopeptidase activity"/>
    <property type="evidence" value="ECO:0007669"/>
    <property type="project" value="UniProtKB-KW"/>
</dbReference>
<dbReference type="Proteomes" id="UP000269974">
    <property type="component" value="Unassembled WGS sequence"/>
</dbReference>
<reference evidence="2" key="2">
    <citation type="submission" date="2016-10" db="EMBL/GenBank/DDBJ databases">
        <authorList>
            <person name="de Groot N.N."/>
        </authorList>
    </citation>
    <scope>NUCLEOTIDE SEQUENCE [LARGE SCALE GENOMIC DNA]</scope>
    <source>
        <strain evidence="2">DSM 20639</strain>
    </source>
</reference>
<sequence length="304" mass="33667">MDPIAAGARGLAQLIAGRGPAAPLGTAKAVNTVLITQAKRARNLIPRLTELDVDLSEVRVGAVSRADWLDGASSAAQRTIGDVSGLPEVPLVPLIYSFMARNVMGQYEPITDTIMLVSPNLYHFEREYGLEREELALWTAAHEFTHAAQYRVAPWIQETLAGYVISGVNKGDKKATENINALMSLLEGHAEYIMNTVPHRIVPSRRRLDMSMLDRRNRRSRLQHVFECFGLNSKAEQYQQGRAFVQAVVAQVGLHGLNQVWEKSENAPTLYEIYRPSLWVERVVYGASEEEAAENSQGSQGVAQ</sequence>
<dbReference type="Proteomes" id="UP000182744">
    <property type="component" value="Unassembled WGS sequence"/>
</dbReference>
<keyword evidence="1" id="KW-0645">Protease</keyword>
<dbReference type="RefSeq" id="WP_074662271.1">
    <property type="nucleotide sequence ID" value="NZ_FNAU01000007.1"/>
</dbReference>
<reference evidence="4" key="1">
    <citation type="submission" date="2016-10" db="EMBL/GenBank/DDBJ databases">
        <authorList>
            <person name="Varghese N."/>
        </authorList>
    </citation>
    <scope>NUCLEOTIDE SEQUENCE [LARGE SCALE GENOMIC DNA]</scope>
    <source>
        <strain evidence="4">DSM 20639</strain>
    </source>
</reference>
<proteinExistence type="predicted"/>
<keyword evidence="4" id="KW-1185">Reference proteome</keyword>
<dbReference type="SUPFAM" id="SSF55486">
    <property type="entry name" value="Metalloproteases ('zincins'), catalytic domain"/>
    <property type="match status" value="1"/>
</dbReference>
<organism evidence="2 4">
    <name type="scientific">Actinobaculum suis</name>
    <dbReference type="NCBI Taxonomy" id="1657"/>
    <lineage>
        <taxon>Bacteria</taxon>
        <taxon>Bacillati</taxon>
        <taxon>Actinomycetota</taxon>
        <taxon>Actinomycetes</taxon>
        <taxon>Actinomycetales</taxon>
        <taxon>Actinomycetaceae</taxon>
        <taxon>Actinobaculum</taxon>
    </lineage>
</organism>
<dbReference type="EMBL" id="FNAU01000007">
    <property type="protein sequence ID" value="SDE35541.1"/>
    <property type="molecule type" value="Genomic_DNA"/>
</dbReference>
<evidence type="ECO:0000313" key="4">
    <source>
        <dbReference type="Proteomes" id="UP000182744"/>
    </source>
</evidence>
<reference evidence="3 5" key="3">
    <citation type="submission" date="2018-11" db="EMBL/GenBank/DDBJ databases">
        <authorList>
            <consortium name="Pathogen Informatics"/>
        </authorList>
    </citation>
    <scope>NUCLEOTIDE SEQUENCE [LARGE SCALE GENOMIC DNA]</scope>
    <source>
        <strain evidence="3 5">NCTC10327</strain>
    </source>
</reference>
<dbReference type="AlphaFoldDB" id="A0A1G7C881"/>
<name>A0A1G7C881_9ACTO</name>
<evidence type="ECO:0000313" key="3">
    <source>
        <dbReference type="EMBL" id="VDG77139.1"/>
    </source>
</evidence>
<evidence type="ECO:0000313" key="1">
    <source>
        <dbReference type="EMBL" id="MDY5152917.1"/>
    </source>
</evidence>
<gene>
    <name evidence="3" type="ORF">NCTC10327_01759</name>
    <name evidence="1" type="ORF">R6G71_02470</name>
    <name evidence="2" type="ORF">SAMN05421878_1078</name>
</gene>
<evidence type="ECO:0000313" key="5">
    <source>
        <dbReference type="Proteomes" id="UP000269974"/>
    </source>
</evidence>
<keyword evidence="2" id="KW-0378">Hydrolase</keyword>
<evidence type="ECO:0000313" key="2">
    <source>
        <dbReference type="EMBL" id="SDE35541.1"/>
    </source>
</evidence>
<dbReference type="Proteomes" id="UP001273799">
    <property type="component" value="Unassembled WGS sequence"/>
</dbReference>
<dbReference type="PANTHER" id="PTHR39420">
    <property type="match status" value="1"/>
</dbReference>
<keyword evidence="1" id="KW-0482">Metalloprotease</keyword>
<protein>
    <submittedName>
        <fullName evidence="2">Putative hydrolase</fullName>
    </submittedName>
    <submittedName>
        <fullName evidence="3">Uncharacterized conserved protein</fullName>
    </submittedName>
    <submittedName>
        <fullName evidence="1">Zinc-dependent metalloprotease</fullName>
    </submittedName>
</protein>
<accession>A0A1G7C881</accession>
<reference evidence="1" key="4">
    <citation type="submission" date="2023-10" db="EMBL/GenBank/DDBJ databases">
        <title>Whole Genome based description of the genera Actinobaculum and Actinotignum reveals a complex phylogenetic relationship within the species included in the genus Actinotignum.</title>
        <authorList>
            <person name="Jensen C.S."/>
            <person name="Dargis R."/>
            <person name="Kemp M."/>
            <person name="Christensen J.J."/>
        </authorList>
    </citation>
    <scope>NUCLEOTIDE SEQUENCE</scope>
    <source>
        <strain evidence="1">Actinobaculum_suis_CCUG19206T</strain>
    </source>
</reference>
<dbReference type="EMBL" id="JAWNFU010000001">
    <property type="protein sequence ID" value="MDY5152917.1"/>
    <property type="molecule type" value="Genomic_DNA"/>
</dbReference>
<dbReference type="EMBL" id="UYIO01000001">
    <property type="protein sequence ID" value="VDG77139.1"/>
    <property type="molecule type" value="Genomic_DNA"/>
</dbReference>
<dbReference type="InterPro" id="IPR018766">
    <property type="entry name" value="Zinicin_2"/>
</dbReference>
<dbReference type="Pfam" id="PF10103">
    <property type="entry name" value="Zincin_2"/>
    <property type="match status" value="2"/>
</dbReference>